<dbReference type="PRINTS" id="PR01651">
    <property type="entry name" value="SECGEXPORT"/>
</dbReference>
<evidence type="ECO:0000256" key="3">
    <source>
        <dbReference type="ARBA" id="ARBA00022448"/>
    </source>
</evidence>
<organism evidence="11 12">
    <name type="scientific">Sulfobacillus benefaciens</name>
    <dbReference type="NCBI Taxonomy" id="453960"/>
    <lineage>
        <taxon>Bacteria</taxon>
        <taxon>Bacillati</taxon>
        <taxon>Bacillota</taxon>
        <taxon>Clostridia</taxon>
        <taxon>Eubacteriales</taxon>
        <taxon>Clostridiales Family XVII. Incertae Sedis</taxon>
        <taxon>Sulfobacillus</taxon>
    </lineage>
</organism>
<feature type="transmembrane region" description="Helical" evidence="10">
    <location>
        <begin position="56"/>
        <end position="75"/>
    </location>
</feature>
<evidence type="ECO:0000256" key="2">
    <source>
        <dbReference type="ARBA" id="ARBA00008445"/>
    </source>
</evidence>
<dbReference type="AlphaFoldDB" id="A0A2T2WXC5"/>
<evidence type="ECO:0000256" key="4">
    <source>
        <dbReference type="ARBA" id="ARBA00022475"/>
    </source>
</evidence>
<comment type="similarity">
    <text evidence="2 10">Belongs to the SecG family.</text>
</comment>
<accession>A0A2T2WXC5</accession>
<comment type="caution">
    <text evidence="10">Lacks conserved residue(s) required for the propagation of feature annotation.</text>
</comment>
<keyword evidence="8 10" id="KW-0811">Translocation</keyword>
<protein>
    <recommendedName>
        <fullName evidence="10">Protein-export membrane protein SecG</fullName>
    </recommendedName>
</protein>
<comment type="function">
    <text evidence="10">Involved in protein export. Participates in an early event of protein translocation.</text>
</comment>
<dbReference type="InterPro" id="IPR004692">
    <property type="entry name" value="SecG"/>
</dbReference>
<dbReference type="PANTHER" id="PTHR34182">
    <property type="entry name" value="PROTEIN-EXPORT MEMBRANE PROTEIN SECG"/>
    <property type="match status" value="1"/>
</dbReference>
<keyword evidence="4 10" id="KW-1003">Cell membrane</keyword>
<dbReference type="Proteomes" id="UP000242972">
    <property type="component" value="Unassembled WGS sequence"/>
</dbReference>
<evidence type="ECO:0000256" key="5">
    <source>
        <dbReference type="ARBA" id="ARBA00022692"/>
    </source>
</evidence>
<dbReference type="EMBL" id="PXYW01000117">
    <property type="protein sequence ID" value="PSR26895.1"/>
    <property type="molecule type" value="Genomic_DNA"/>
</dbReference>
<keyword evidence="7 10" id="KW-1133">Transmembrane helix</keyword>
<keyword evidence="6 10" id="KW-0653">Protein transport</keyword>
<dbReference type="NCBIfam" id="TIGR00810">
    <property type="entry name" value="secG"/>
    <property type="match status" value="1"/>
</dbReference>
<gene>
    <name evidence="11" type="primary">secG</name>
    <name evidence="11" type="ORF">C7B46_19720</name>
</gene>
<reference evidence="11 12" key="1">
    <citation type="journal article" date="2014" name="BMC Genomics">
        <title>Comparison of environmental and isolate Sulfobacillus genomes reveals diverse carbon, sulfur, nitrogen, and hydrogen metabolisms.</title>
        <authorList>
            <person name="Justice N.B."/>
            <person name="Norman A."/>
            <person name="Brown C.T."/>
            <person name="Singh A."/>
            <person name="Thomas B.C."/>
            <person name="Banfield J.F."/>
        </authorList>
    </citation>
    <scope>NUCLEOTIDE SEQUENCE [LARGE SCALE GENOMIC DNA]</scope>
    <source>
        <strain evidence="11">AMDSBA4</strain>
    </source>
</reference>
<name>A0A2T2WXC5_9FIRM</name>
<keyword evidence="5 10" id="KW-0812">Transmembrane</keyword>
<evidence type="ECO:0000313" key="12">
    <source>
        <dbReference type="Proteomes" id="UP000242972"/>
    </source>
</evidence>
<dbReference type="Pfam" id="PF03840">
    <property type="entry name" value="SecG"/>
    <property type="match status" value="1"/>
</dbReference>
<comment type="caution">
    <text evidence="11">The sequence shown here is derived from an EMBL/GenBank/DDBJ whole genome shotgun (WGS) entry which is preliminary data.</text>
</comment>
<keyword evidence="3 10" id="KW-0813">Transport</keyword>
<evidence type="ECO:0000313" key="11">
    <source>
        <dbReference type="EMBL" id="PSR26895.1"/>
    </source>
</evidence>
<evidence type="ECO:0000256" key="9">
    <source>
        <dbReference type="ARBA" id="ARBA00023136"/>
    </source>
</evidence>
<evidence type="ECO:0000256" key="10">
    <source>
        <dbReference type="RuleBase" id="RU365087"/>
    </source>
</evidence>
<evidence type="ECO:0000256" key="6">
    <source>
        <dbReference type="ARBA" id="ARBA00022927"/>
    </source>
</evidence>
<evidence type="ECO:0000256" key="8">
    <source>
        <dbReference type="ARBA" id="ARBA00023010"/>
    </source>
</evidence>
<evidence type="ECO:0000256" key="1">
    <source>
        <dbReference type="ARBA" id="ARBA00004651"/>
    </source>
</evidence>
<dbReference type="GO" id="GO:0043952">
    <property type="term" value="P:protein transport by the Sec complex"/>
    <property type="evidence" value="ECO:0007669"/>
    <property type="project" value="TreeGrafter"/>
</dbReference>
<dbReference type="GO" id="GO:0005886">
    <property type="term" value="C:plasma membrane"/>
    <property type="evidence" value="ECO:0007669"/>
    <property type="project" value="UniProtKB-SubCell"/>
</dbReference>
<dbReference type="GO" id="GO:0015450">
    <property type="term" value="F:protein-transporting ATPase activity"/>
    <property type="evidence" value="ECO:0007669"/>
    <property type="project" value="UniProtKB-UniRule"/>
</dbReference>
<comment type="subcellular location">
    <subcellularLocation>
        <location evidence="1 10">Cell membrane</location>
        <topology evidence="1 10">Multi-pass membrane protein</topology>
    </subcellularLocation>
</comment>
<dbReference type="GO" id="GO:0065002">
    <property type="term" value="P:intracellular protein transmembrane transport"/>
    <property type="evidence" value="ECO:0007669"/>
    <property type="project" value="TreeGrafter"/>
</dbReference>
<dbReference type="GO" id="GO:0009306">
    <property type="term" value="P:protein secretion"/>
    <property type="evidence" value="ECO:0007669"/>
    <property type="project" value="UniProtKB-UniRule"/>
</dbReference>
<evidence type="ECO:0000256" key="7">
    <source>
        <dbReference type="ARBA" id="ARBA00022989"/>
    </source>
</evidence>
<keyword evidence="9 10" id="KW-0472">Membrane</keyword>
<dbReference type="PANTHER" id="PTHR34182:SF1">
    <property type="entry name" value="PROTEIN-EXPORT MEMBRANE PROTEIN SECG"/>
    <property type="match status" value="1"/>
</dbReference>
<sequence>MILALFVVEVVLAFAVMAAILLQTGYSAGISGAFGGGSQQAYGGKKRGVDELLERISLVVAILFAINTLLLARLWH</sequence>
<proteinExistence type="inferred from homology"/>